<dbReference type="GO" id="GO:0003677">
    <property type="term" value="F:DNA binding"/>
    <property type="evidence" value="ECO:0007669"/>
    <property type="project" value="InterPro"/>
</dbReference>
<organism evidence="2 3">
    <name type="scientific">Reinekea marinisedimentorum</name>
    <dbReference type="NCBI Taxonomy" id="230495"/>
    <lineage>
        <taxon>Bacteria</taxon>
        <taxon>Pseudomonadati</taxon>
        <taxon>Pseudomonadota</taxon>
        <taxon>Gammaproteobacteria</taxon>
        <taxon>Oceanospirillales</taxon>
        <taxon>Saccharospirillaceae</taxon>
        <taxon>Reinekea</taxon>
    </lineage>
</organism>
<accession>A0A4V2UJQ1</accession>
<reference evidence="2 3" key="1">
    <citation type="submission" date="2019-03" db="EMBL/GenBank/DDBJ databases">
        <title>Genomic Encyclopedia of Archaeal and Bacterial Type Strains, Phase II (KMG-II): from individual species to whole genera.</title>
        <authorList>
            <person name="Goeker M."/>
        </authorList>
    </citation>
    <scope>NUCLEOTIDE SEQUENCE [LARGE SCALE GENOMIC DNA]</scope>
    <source>
        <strain evidence="2 3">DSM 15388</strain>
    </source>
</reference>
<dbReference type="Gene3D" id="1.10.720.30">
    <property type="entry name" value="SAP domain"/>
    <property type="match status" value="1"/>
</dbReference>
<dbReference type="OrthoDB" id="9806870at2"/>
<feature type="compositionally biased region" description="Basic and acidic residues" evidence="1">
    <location>
        <begin position="131"/>
        <end position="152"/>
    </location>
</feature>
<dbReference type="InterPro" id="IPR018668">
    <property type="entry name" value="DNA-binding_VF530-like"/>
</dbReference>
<dbReference type="Proteomes" id="UP000295793">
    <property type="component" value="Unassembled WGS sequence"/>
</dbReference>
<feature type="region of interest" description="Disordered" evidence="1">
    <location>
        <begin position="78"/>
        <end position="177"/>
    </location>
</feature>
<proteinExistence type="predicted"/>
<dbReference type="Pfam" id="PF09905">
    <property type="entry name" value="VF530"/>
    <property type="match status" value="1"/>
</dbReference>
<name>A0A4V2UJQ1_9GAMM</name>
<dbReference type="RefSeq" id="WP_132701485.1">
    <property type="nucleotide sequence ID" value="NZ_SLZR01000007.1"/>
</dbReference>
<feature type="compositionally biased region" description="Basic and acidic residues" evidence="1">
    <location>
        <begin position="86"/>
        <end position="99"/>
    </location>
</feature>
<feature type="compositionally biased region" description="Basic and acidic residues" evidence="1">
    <location>
        <begin position="106"/>
        <end position="124"/>
    </location>
</feature>
<gene>
    <name evidence="2" type="ORF">BCF53_10750</name>
</gene>
<protein>
    <submittedName>
        <fullName evidence="2">Uncharacterized protein (DUF2132 family)</fullName>
    </submittedName>
</protein>
<sequence length="177" mass="20901">MTEQYENNPLHGLKLETLITELVDFYGYEILGEALNFKCFQLNPSIKGSMKFLKKTEWAREKIEAFYLYKFKNLPRPDNTQYALPPRDRIIPEHQKPREPVTFTLEELKEANERKRKQAADRPHNKPAHRRGNDRPSHSANTRERPARKPARESSSSEDSFDPWAQARKNLQDKKEH</sequence>
<dbReference type="InterPro" id="IPR036361">
    <property type="entry name" value="SAP_dom_sf"/>
</dbReference>
<evidence type="ECO:0000256" key="1">
    <source>
        <dbReference type="SAM" id="MobiDB-lite"/>
    </source>
</evidence>
<dbReference type="AlphaFoldDB" id="A0A4V2UJQ1"/>
<dbReference type="EMBL" id="SLZR01000007">
    <property type="protein sequence ID" value="TCS41036.1"/>
    <property type="molecule type" value="Genomic_DNA"/>
</dbReference>
<evidence type="ECO:0000313" key="2">
    <source>
        <dbReference type="EMBL" id="TCS41036.1"/>
    </source>
</evidence>
<evidence type="ECO:0000313" key="3">
    <source>
        <dbReference type="Proteomes" id="UP000295793"/>
    </source>
</evidence>
<comment type="caution">
    <text evidence="2">The sequence shown here is derived from an EMBL/GenBank/DDBJ whole genome shotgun (WGS) entry which is preliminary data.</text>
</comment>
<keyword evidence="3" id="KW-1185">Reference proteome</keyword>